<organism evidence="1">
    <name type="scientific">Anopheles darlingi</name>
    <name type="common">Mosquito</name>
    <dbReference type="NCBI Taxonomy" id="43151"/>
    <lineage>
        <taxon>Eukaryota</taxon>
        <taxon>Metazoa</taxon>
        <taxon>Ecdysozoa</taxon>
        <taxon>Arthropoda</taxon>
        <taxon>Hexapoda</taxon>
        <taxon>Insecta</taxon>
        <taxon>Pterygota</taxon>
        <taxon>Neoptera</taxon>
        <taxon>Endopterygota</taxon>
        <taxon>Diptera</taxon>
        <taxon>Nematocera</taxon>
        <taxon>Culicoidea</taxon>
        <taxon>Culicidae</taxon>
        <taxon>Anophelinae</taxon>
        <taxon>Anopheles</taxon>
    </lineage>
</organism>
<name>A0A2M4DQU8_ANODA</name>
<dbReference type="EMBL" id="GGFL01015755">
    <property type="protein sequence ID" value="MBW79933.1"/>
    <property type="molecule type" value="Transcribed_RNA"/>
</dbReference>
<accession>A0A2M4DQU8</accession>
<sequence>MMLCLLLLVLLLLLLLLLQLLLKVMRMLLMVLVSSGNSRMPVTGTVDHRVQRGETGWRVIAANQLIVGVVR</sequence>
<evidence type="ECO:0000313" key="1">
    <source>
        <dbReference type="EMBL" id="MBW79933.1"/>
    </source>
</evidence>
<reference evidence="1" key="1">
    <citation type="submission" date="2018-01" db="EMBL/GenBank/DDBJ databases">
        <title>An insight into the sialome of Amazonian anophelines.</title>
        <authorList>
            <person name="Ribeiro J.M."/>
            <person name="Scarpassa V."/>
            <person name="Calvo E."/>
        </authorList>
    </citation>
    <scope>NUCLEOTIDE SEQUENCE</scope>
</reference>
<protein>
    <submittedName>
        <fullName evidence="1">Putative secreted protein</fullName>
    </submittedName>
</protein>
<proteinExistence type="predicted"/>
<dbReference type="AlphaFoldDB" id="A0A2M4DQU8"/>